<evidence type="ECO:0000256" key="9">
    <source>
        <dbReference type="SAM" id="Coils"/>
    </source>
</evidence>
<evidence type="ECO:0000256" key="4">
    <source>
        <dbReference type="ARBA" id="ARBA00018689"/>
    </source>
</evidence>
<feature type="compositionally biased region" description="Acidic residues" evidence="10">
    <location>
        <begin position="276"/>
        <end position="288"/>
    </location>
</feature>
<dbReference type="EMBL" id="JAGPXD010000005">
    <property type="protein sequence ID" value="KAH7354386.1"/>
    <property type="molecule type" value="Genomic_DNA"/>
</dbReference>
<keyword evidence="12" id="KW-1185">Reference proteome</keyword>
<feature type="compositionally biased region" description="Acidic residues" evidence="10">
    <location>
        <begin position="186"/>
        <end position="195"/>
    </location>
</feature>
<evidence type="ECO:0000256" key="7">
    <source>
        <dbReference type="ARBA" id="ARBA00023054"/>
    </source>
</evidence>
<dbReference type="GO" id="GO:0030688">
    <property type="term" value="C:preribosome, small subunit precursor"/>
    <property type="evidence" value="ECO:0007669"/>
    <property type="project" value="TreeGrafter"/>
</dbReference>
<feature type="region of interest" description="Disordered" evidence="10">
    <location>
        <begin position="230"/>
        <end position="288"/>
    </location>
</feature>
<comment type="subcellular location">
    <subcellularLocation>
        <location evidence="2">Nucleus</location>
        <location evidence="2">Nucleolus</location>
    </subcellularLocation>
</comment>
<dbReference type="InterPro" id="IPR019310">
    <property type="entry name" value="Efg1"/>
</dbReference>
<reference evidence="11" key="1">
    <citation type="journal article" date="2021" name="Nat. Commun.">
        <title>Genetic determinants of endophytism in the Arabidopsis root mycobiome.</title>
        <authorList>
            <person name="Mesny F."/>
            <person name="Miyauchi S."/>
            <person name="Thiergart T."/>
            <person name="Pickel B."/>
            <person name="Atanasova L."/>
            <person name="Karlsson M."/>
            <person name="Huettel B."/>
            <person name="Barry K.W."/>
            <person name="Haridas S."/>
            <person name="Chen C."/>
            <person name="Bauer D."/>
            <person name="Andreopoulos W."/>
            <person name="Pangilinan J."/>
            <person name="LaButti K."/>
            <person name="Riley R."/>
            <person name="Lipzen A."/>
            <person name="Clum A."/>
            <person name="Drula E."/>
            <person name="Henrissat B."/>
            <person name="Kohler A."/>
            <person name="Grigoriev I.V."/>
            <person name="Martin F.M."/>
            <person name="Hacquard S."/>
        </authorList>
    </citation>
    <scope>NUCLEOTIDE SEQUENCE</scope>
    <source>
        <strain evidence="11">MPI-CAGE-AT-0016</strain>
    </source>
</reference>
<gene>
    <name evidence="11" type="ORF">B0T11DRAFT_342478</name>
</gene>
<dbReference type="InterPro" id="IPR050786">
    <property type="entry name" value="EFG1_rRNA-proc"/>
</dbReference>
<dbReference type="PANTHER" id="PTHR33911:SF1">
    <property type="entry name" value="RRNA-PROCESSING PROTEIN EFG1"/>
    <property type="match status" value="1"/>
</dbReference>
<evidence type="ECO:0000313" key="11">
    <source>
        <dbReference type="EMBL" id="KAH7354386.1"/>
    </source>
</evidence>
<dbReference type="PANTHER" id="PTHR33911">
    <property type="entry name" value="RRNA-PROCESSING PROTEIN EFG1"/>
    <property type="match status" value="1"/>
</dbReference>
<proteinExistence type="inferred from homology"/>
<evidence type="ECO:0000256" key="10">
    <source>
        <dbReference type="SAM" id="MobiDB-lite"/>
    </source>
</evidence>
<feature type="region of interest" description="Disordered" evidence="10">
    <location>
        <begin position="1"/>
        <end position="61"/>
    </location>
</feature>
<feature type="compositionally biased region" description="Basic and acidic residues" evidence="10">
    <location>
        <begin position="240"/>
        <end position="267"/>
    </location>
</feature>
<keyword evidence="7 9" id="KW-0175">Coiled coil</keyword>
<feature type="compositionally biased region" description="Basic and acidic residues" evidence="10">
    <location>
        <begin position="197"/>
        <end position="206"/>
    </location>
</feature>
<evidence type="ECO:0000256" key="3">
    <source>
        <dbReference type="ARBA" id="ARBA00006916"/>
    </source>
</evidence>
<keyword evidence="8" id="KW-0539">Nucleus</keyword>
<name>A0A8K0T948_9PEZI</name>
<comment type="function">
    <text evidence="1">Involved in rRNA processing.</text>
</comment>
<accession>A0A8K0T948</accession>
<dbReference type="GO" id="GO:0000462">
    <property type="term" value="P:maturation of SSU-rRNA from tricistronic rRNA transcript (SSU-rRNA, 5.8S rRNA, LSU-rRNA)"/>
    <property type="evidence" value="ECO:0007669"/>
    <property type="project" value="TreeGrafter"/>
</dbReference>
<keyword evidence="6" id="KW-0698">rRNA processing</keyword>
<feature type="coiled-coil region" evidence="9">
    <location>
        <begin position="119"/>
        <end position="146"/>
    </location>
</feature>
<protein>
    <recommendedName>
        <fullName evidence="4">rRNA-processing protein EFG1</fullName>
    </recommendedName>
    <alternativeName>
        <fullName evidence="5">rRNA-processing protein efg1</fullName>
    </alternativeName>
</protein>
<dbReference type="GO" id="GO:0005730">
    <property type="term" value="C:nucleolus"/>
    <property type="evidence" value="ECO:0007669"/>
    <property type="project" value="UniProtKB-SubCell"/>
</dbReference>
<evidence type="ECO:0000256" key="2">
    <source>
        <dbReference type="ARBA" id="ARBA00004604"/>
    </source>
</evidence>
<organism evidence="11 12">
    <name type="scientific">Plectosphaerella cucumerina</name>
    <dbReference type="NCBI Taxonomy" id="40658"/>
    <lineage>
        <taxon>Eukaryota</taxon>
        <taxon>Fungi</taxon>
        <taxon>Dikarya</taxon>
        <taxon>Ascomycota</taxon>
        <taxon>Pezizomycotina</taxon>
        <taxon>Sordariomycetes</taxon>
        <taxon>Hypocreomycetidae</taxon>
        <taxon>Glomerellales</taxon>
        <taxon>Plectosphaerellaceae</taxon>
        <taxon>Plectosphaerella</taxon>
    </lineage>
</organism>
<dbReference type="Proteomes" id="UP000813385">
    <property type="component" value="Unassembled WGS sequence"/>
</dbReference>
<feature type="region of interest" description="Disordered" evidence="10">
    <location>
        <begin position="169"/>
        <end position="206"/>
    </location>
</feature>
<evidence type="ECO:0000256" key="6">
    <source>
        <dbReference type="ARBA" id="ARBA00022552"/>
    </source>
</evidence>
<evidence type="ECO:0000313" key="12">
    <source>
        <dbReference type="Proteomes" id="UP000813385"/>
    </source>
</evidence>
<evidence type="ECO:0000256" key="5">
    <source>
        <dbReference type="ARBA" id="ARBA00019827"/>
    </source>
</evidence>
<dbReference type="AlphaFoldDB" id="A0A8K0T948"/>
<sequence length="288" mass="32802">MSAPTEPRAFRRDASAGNNADNPLANPPRGPRGPRDPKSMRPSGSHRPLHAPEGGSNKANLKRIRDIKRLLAKADIPATVRADLEKELQSRHDRKGEKKLSARRSTMISRYHMVRFFERKKAERRLKKAQKALAATEDEAEKARLQEQERVLNIDIAYTQYHPHLEPYVSLYPNNINDGKKNKGQDEDEAEENPDDPMNKPDMWHVIEEAMKEGTAALEKIRDRKNAAAFLQAPLVINSRPKEESAAERKQDRGPPREKGRKKDVQRSGHWQEATGPEEEDDGEGFFE</sequence>
<comment type="similarity">
    <text evidence="3">Belongs to the EFG1 family.</text>
</comment>
<comment type="caution">
    <text evidence="11">The sequence shown here is derived from an EMBL/GenBank/DDBJ whole genome shotgun (WGS) entry which is preliminary data.</text>
</comment>
<dbReference type="Pfam" id="PF10153">
    <property type="entry name" value="Efg1"/>
    <property type="match status" value="1"/>
</dbReference>
<evidence type="ECO:0000256" key="1">
    <source>
        <dbReference type="ARBA" id="ARBA00002773"/>
    </source>
</evidence>
<dbReference type="OrthoDB" id="47732at2759"/>
<evidence type="ECO:0000256" key="8">
    <source>
        <dbReference type="ARBA" id="ARBA00023242"/>
    </source>
</evidence>